<protein>
    <submittedName>
        <fullName evidence="1">Uncharacterized protein</fullName>
    </submittedName>
</protein>
<reference key="2">
    <citation type="journal article" date="2000" name="Nature">
        <title>Sequence and analysis of chromosome 3 of the plant Arabidopsis thaliana.</title>
        <authorList>
            <consortium name="European Union Chromosome 3 Arabidopsis Sequencing Consortium"/>
            <consortium name="Institute for Genomic Research"/>
            <consortium name="Kazusa DNA Research Institute"/>
            <person name="Salanoubat M."/>
            <person name="Lemcke K."/>
            <person name="Rieger M."/>
            <person name="Ansorge W."/>
            <person name="Unseld M."/>
            <person name="Fartmann B."/>
            <person name="Valle G."/>
            <person name="Blocker H."/>
            <person name="Perez-Alonso M."/>
            <person name="Obermaier B."/>
            <person name="Delseny M."/>
            <person name="Boutry M."/>
            <person name="Grivell L.A."/>
            <person name="Mache R."/>
            <person name="Puigdomenech P."/>
            <person name="De Simone V."/>
            <person name="Choisne N."/>
            <person name="Artiguenave F."/>
            <person name="Robert C."/>
            <person name="Brottier P."/>
            <person name="Wincker P."/>
            <person name="Cattolico L."/>
            <person name="Weissenbach J."/>
            <person name="Saurin W."/>
            <person name="Quetier F."/>
            <person name="Schafer M."/>
            <person name="Muller-Auer S."/>
            <person name="Gabel C."/>
            <person name="Fuchs M."/>
            <person name="Benes V."/>
            <person name="Wurmbach E."/>
            <person name="Drzonek H."/>
            <person name="Erfle H."/>
            <person name="Jordan N."/>
            <person name="Bangert S."/>
            <person name="Wiedelmann R."/>
            <person name="Kranz H."/>
            <person name="Voss H."/>
            <person name="Holland R."/>
            <person name="Brandt P."/>
            <person name="Nyakatura G."/>
            <person name="Vezzi A."/>
            <person name="D'Angelo M."/>
            <person name="Pallavicini A."/>
            <person name="Toppo S."/>
            <person name="Simionati B."/>
            <person name="Conrad A."/>
            <person name="Hornischer K."/>
            <person name="Kauer G."/>
            <person name="Lohnert T.H."/>
            <person name="Nordsiek G."/>
            <person name="Reichelt J."/>
            <person name="Scharfe M."/>
            <person name="Schon O."/>
            <person name="Bargues M."/>
            <person name="Terol J."/>
            <person name="Climent J."/>
            <person name="Navarro P."/>
            <person name="Collado C."/>
            <person name="Perez-Perez A."/>
            <person name="Ottenwalder B."/>
            <person name="Duchemin D."/>
            <person name="Cooke R."/>
            <person name="Laudie M."/>
            <person name="Berger-Llauro C."/>
            <person name="Purnelle B."/>
            <person name="Masuy D."/>
            <person name="de Haan M."/>
            <person name="Maarse A.C."/>
            <person name="Alcaraz J.P."/>
            <person name="Cottet A."/>
            <person name="Casacuberta E."/>
            <person name="Monfort A."/>
            <person name="Argiriou A."/>
            <person name="flores M."/>
            <person name="Liguori R."/>
            <person name="Vitale D."/>
            <person name="Mannhaupt G."/>
            <person name="Haase D."/>
            <person name="Schoof H."/>
            <person name="Rudd S."/>
            <person name="Zaccaria P."/>
            <person name="Mewes H.W."/>
            <person name="Mayer K.F."/>
            <person name="Kaul S."/>
            <person name="Town C.D."/>
            <person name="Koo H.L."/>
            <person name="Tallon L.J."/>
            <person name="Jenkins J."/>
            <person name="Rooney T."/>
            <person name="Rizzo M."/>
            <person name="Walts A."/>
            <person name="Utterback T."/>
            <person name="Fujii C.Y."/>
            <person name="Shea T.P."/>
            <person name="Creasy T.H."/>
            <person name="Haas B."/>
            <person name="Maiti R."/>
            <person name="Wu D."/>
            <person name="Peterson J."/>
            <person name="Van Aken S."/>
            <person name="Pai G."/>
            <person name="Militscher J."/>
            <person name="Sellers P."/>
            <person name="Gill J.E."/>
            <person name="Feldblyum T.V."/>
            <person name="Preuss D."/>
            <person name="Lin X."/>
            <person name="Nierman W.C."/>
            <person name="Salzberg S.L."/>
            <person name="White O."/>
            <person name="Venter J.C."/>
            <person name="Fraser C.M."/>
            <person name="Kaneko T."/>
            <person name="Nakamura Y."/>
            <person name="Sato S."/>
            <person name="Kato T."/>
            <person name="Asamizu E."/>
            <person name="Sasamoto S."/>
            <person name="Kimura T."/>
            <person name="Idesawa K."/>
            <person name="Kawashima K."/>
            <person name="Kishida Y."/>
            <person name="Kiyokawa C."/>
            <person name="Kohara M."/>
            <person name="Matsumoto M."/>
            <person name="Matsuno A."/>
            <person name="Muraki A."/>
            <person name="Nakayama S."/>
            <person name="Nakazaki N."/>
            <person name="Shinpo S."/>
            <person name="Takeuchi C."/>
            <person name="Wada T."/>
            <person name="Watanabe A."/>
            <person name="Yamada M."/>
            <person name="Yasuda M."/>
            <person name="Tabata S."/>
        </authorList>
    </citation>
    <scope>NUCLEOTIDE SEQUENCE [LARGE SCALE GENOMIC DNA]</scope>
    <source>
        <strain>cv. Columbia</strain>
    </source>
</reference>
<organism evidence="1">
    <name type="scientific">Arabidopsis thaliana</name>
    <name type="common">Mouse-ear cress</name>
    <dbReference type="NCBI Taxonomy" id="3702"/>
    <lineage>
        <taxon>Eukaryota</taxon>
        <taxon>Viridiplantae</taxon>
        <taxon>Streptophyta</taxon>
        <taxon>Embryophyta</taxon>
        <taxon>Tracheophyta</taxon>
        <taxon>Spermatophyta</taxon>
        <taxon>Magnoliopsida</taxon>
        <taxon>eudicotyledons</taxon>
        <taxon>Gunneridae</taxon>
        <taxon>Pentapetalae</taxon>
        <taxon>rosids</taxon>
        <taxon>malvids</taxon>
        <taxon>Brassicales</taxon>
        <taxon>Brassicaceae</taxon>
        <taxon>Camelineae</taxon>
        <taxon>Arabidopsis</taxon>
    </lineage>
</organism>
<name>Q9LJP5_ARATH</name>
<sequence>MEISEAFSQGRVMVDERFGSGQKLVIDADVELFSSIPGLGFAGFRTGVKRFLSAALGQILKKGLELVLCNQTKVEFNAYLCGETKAKCLEGFTVKRNDNIVKFGFMKKV</sequence>
<dbReference type="ExpressionAtlas" id="Q9LJP5">
    <property type="expression patterns" value="baseline and differential"/>
</dbReference>
<proteinExistence type="predicted"/>
<accession>Q9LJP5</accession>
<dbReference type="EMBL" id="AP000415">
    <property type="protein sequence ID" value="BAB01432.1"/>
    <property type="molecule type" value="Genomic_DNA"/>
</dbReference>
<reference evidence="1" key="1">
    <citation type="journal article" date="2000" name="DNA Res.">
        <title>Structural analysis of Arabidopsis thaliana chromosome 3. II. Sequence features of the 4,251,695 bp regions covered by 90 P1, TAC and BAC clones.</title>
        <authorList>
            <person name="Nakamura Y."/>
        </authorList>
    </citation>
    <scope>NUCLEOTIDE SEQUENCE [LARGE SCALE GENOMIC DNA]</scope>
</reference>
<dbReference type="AlphaFoldDB" id="Q9LJP5"/>
<evidence type="ECO:0000313" key="1">
    <source>
        <dbReference type="EMBL" id="BAB01432.1"/>
    </source>
</evidence>